<dbReference type="EMBL" id="JBHSMK010000002">
    <property type="protein sequence ID" value="MFC5434948.1"/>
    <property type="molecule type" value="Genomic_DNA"/>
</dbReference>
<feature type="chain" id="PRO_5046399553" evidence="2">
    <location>
        <begin position="20"/>
        <end position="81"/>
    </location>
</feature>
<evidence type="ECO:0000256" key="2">
    <source>
        <dbReference type="SAM" id="SignalP"/>
    </source>
</evidence>
<keyword evidence="2" id="KW-0732">Signal</keyword>
<keyword evidence="1" id="KW-0560">Oxidoreductase</keyword>
<evidence type="ECO:0000313" key="4">
    <source>
        <dbReference type="Proteomes" id="UP001596013"/>
    </source>
</evidence>
<dbReference type="SUPFAM" id="SSF54292">
    <property type="entry name" value="2Fe-2S ferredoxin-like"/>
    <property type="match status" value="1"/>
</dbReference>
<dbReference type="Pfam" id="PF13510">
    <property type="entry name" value="Fer2_4"/>
    <property type="match status" value="1"/>
</dbReference>
<dbReference type="Proteomes" id="UP001596013">
    <property type="component" value="Unassembled WGS sequence"/>
</dbReference>
<sequence length="81" mass="8497">MKTVCVVVNGHALTVPATASVAAAVAVGAPVCFRRSVRGEPRAPLCGMGVCFECRVRINGTPHVRACMTPVRDGMQVETDD</sequence>
<reference evidence="4" key="1">
    <citation type="journal article" date="2019" name="Int. J. Syst. Evol. Microbiol.">
        <title>The Global Catalogue of Microorganisms (GCM) 10K type strain sequencing project: providing services to taxonomists for standard genome sequencing and annotation.</title>
        <authorList>
            <consortium name="The Broad Institute Genomics Platform"/>
            <consortium name="The Broad Institute Genome Sequencing Center for Infectious Disease"/>
            <person name="Wu L."/>
            <person name="Ma J."/>
        </authorList>
    </citation>
    <scope>NUCLEOTIDE SEQUENCE [LARGE SCALE GENOMIC DNA]</scope>
    <source>
        <strain evidence="4">JCM 17130</strain>
    </source>
</reference>
<organism evidence="3 4">
    <name type="scientific">Rhodanobacter umsongensis</name>
    <dbReference type="NCBI Taxonomy" id="633153"/>
    <lineage>
        <taxon>Bacteria</taxon>
        <taxon>Pseudomonadati</taxon>
        <taxon>Pseudomonadota</taxon>
        <taxon>Gammaproteobacteria</taxon>
        <taxon>Lysobacterales</taxon>
        <taxon>Rhodanobacteraceae</taxon>
        <taxon>Rhodanobacter</taxon>
    </lineage>
</organism>
<evidence type="ECO:0000256" key="1">
    <source>
        <dbReference type="ARBA" id="ARBA00023002"/>
    </source>
</evidence>
<evidence type="ECO:0000313" key="3">
    <source>
        <dbReference type="EMBL" id="MFC5434948.1"/>
    </source>
</evidence>
<dbReference type="InterPro" id="IPR036010">
    <property type="entry name" value="2Fe-2S_ferredoxin-like_sf"/>
</dbReference>
<protein>
    <submittedName>
        <fullName evidence="3">(2Fe-2S)-binding protein</fullName>
    </submittedName>
</protein>
<name>A0ABW0JFV0_9GAMM</name>
<proteinExistence type="predicted"/>
<keyword evidence="4" id="KW-1185">Reference proteome</keyword>
<dbReference type="InterPro" id="IPR042204">
    <property type="entry name" value="2Fe-2S-bd_N"/>
</dbReference>
<accession>A0ABW0JFV0</accession>
<dbReference type="Gene3D" id="3.10.20.440">
    <property type="entry name" value="2Fe-2S iron-sulphur cluster binding domain, sarcosine oxidase, alpha subunit, N-terminal domain"/>
    <property type="match status" value="1"/>
</dbReference>
<gene>
    <name evidence="3" type="ORF">ACFPME_00105</name>
</gene>
<feature type="signal peptide" evidence="2">
    <location>
        <begin position="1"/>
        <end position="19"/>
    </location>
</feature>
<comment type="caution">
    <text evidence="3">The sequence shown here is derived from an EMBL/GenBank/DDBJ whole genome shotgun (WGS) entry which is preliminary data.</text>
</comment>
<dbReference type="RefSeq" id="WP_377300788.1">
    <property type="nucleotide sequence ID" value="NZ_JBHSMK010000002.1"/>
</dbReference>